<keyword evidence="2 6" id="KW-0812">Transmembrane</keyword>
<keyword evidence="4 6" id="KW-0472">Membrane</keyword>
<evidence type="ECO:0000256" key="3">
    <source>
        <dbReference type="ARBA" id="ARBA00022989"/>
    </source>
</evidence>
<organism evidence="8 9">
    <name type="scientific">Dysgonomonas capnocytophagoides</name>
    <dbReference type="NCBI Taxonomy" id="45254"/>
    <lineage>
        <taxon>Bacteria</taxon>
        <taxon>Pseudomonadati</taxon>
        <taxon>Bacteroidota</taxon>
        <taxon>Bacteroidia</taxon>
        <taxon>Bacteroidales</taxon>
        <taxon>Dysgonomonadaceae</taxon>
        <taxon>Dysgonomonas</taxon>
    </lineage>
</organism>
<dbReference type="AlphaFoldDB" id="A0A4Y8L5C6"/>
<protein>
    <submittedName>
        <fullName evidence="8">HlyD family efflux transporter periplasmic adaptor subunit</fullName>
    </submittedName>
</protein>
<dbReference type="Gene3D" id="2.40.30.170">
    <property type="match status" value="1"/>
</dbReference>
<evidence type="ECO:0000256" key="1">
    <source>
        <dbReference type="ARBA" id="ARBA00004167"/>
    </source>
</evidence>
<evidence type="ECO:0000313" key="9">
    <source>
        <dbReference type="Proteomes" id="UP000297861"/>
    </source>
</evidence>
<feature type="coiled-coil region" evidence="5">
    <location>
        <begin position="164"/>
        <end position="191"/>
    </location>
</feature>
<keyword evidence="5" id="KW-0175">Coiled coil</keyword>
<sequence length="436" mass="50474">MYKGKDDQLEIRSREFQEVLGNVPPWVFRYGLSLMFFLVFIILVGCAIFKYPDTINATLTLTSTTPTVSLIAKTSGRLKDFYVVDKQFVSAGQYLAVVDNPSEKNDILFLKKYLYNLLENTDEITYLPPKNLKLGDMQSLYSSFYIALSDYLEFKRLKYYEKKNDFMDIKLKETEEYYEALKNQKKIVERQFLISQKQYERDSLLNRKGILSDEELEISTVAYLQANMAAENIHSSLKNTGMQITQTREGLLDAEYQYQDRKHTLETSIKTYVEQVLTQIQMWEQIYVFVSPIDGIVSFTSYSTKNQNVISGENIFNVIPNITGELLGKASIPMYSSGNVMAGQNVHIRFFNFPDIEYGMVRGVVKTISIVPSKSNEDKEHYIVEVSFPNGLVTAYNKKIKYQPEMKAQAEIITQEISVLERFFMPLRKIWTESLK</sequence>
<keyword evidence="3 6" id="KW-1133">Transmembrane helix</keyword>
<keyword evidence="9" id="KW-1185">Reference proteome</keyword>
<dbReference type="EMBL" id="SOML01000002">
    <property type="protein sequence ID" value="TFD97845.1"/>
    <property type="molecule type" value="Genomic_DNA"/>
</dbReference>
<dbReference type="OrthoDB" id="7057889at2"/>
<gene>
    <name evidence="8" type="ORF">E2605_04305</name>
</gene>
<evidence type="ECO:0000259" key="7">
    <source>
        <dbReference type="Pfam" id="PF26002"/>
    </source>
</evidence>
<dbReference type="PRINTS" id="PR01490">
    <property type="entry name" value="RTXTOXIND"/>
</dbReference>
<comment type="caution">
    <text evidence="8">The sequence shown here is derived from an EMBL/GenBank/DDBJ whole genome shotgun (WGS) entry which is preliminary data.</text>
</comment>
<evidence type="ECO:0000256" key="5">
    <source>
        <dbReference type="SAM" id="Coils"/>
    </source>
</evidence>
<reference evidence="8 9" key="1">
    <citation type="submission" date="2019-03" db="EMBL/GenBank/DDBJ databases">
        <title>San Antonio Military Medical Center submission to MRSN (WRAIR), pending publication.</title>
        <authorList>
            <person name="Blyth D.M."/>
            <person name="Mccarthy S.L."/>
            <person name="Schall S.E."/>
            <person name="Stam J.A."/>
            <person name="Ong A.C."/>
            <person name="Mcgann P.T."/>
        </authorList>
    </citation>
    <scope>NUCLEOTIDE SEQUENCE [LARGE SCALE GENOMIC DNA]</scope>
    <source>
        <strain evidence="8 9">MRSN571793</strain>
    </source>
</reference>
<name>A0A4Y8L5C6_9BACT</name>
<evidence type="ECO:0000256" key="2">
    <source>
        <dbReference type="ARBA" id="ARBA00022692"/>
    </source>
</evidence>
<evidence type="ECO:0000256" key="4">
    <source>
        <dbReference type="ARBA" id="ARBA00023136"/>
    </source>
</evidence>
<dbReference type="GO" id="GO:0016020">
    <property type="term" value="C:membrane"/>
    <property type="evidence" value="ECO:0007669"/>
    <property type="project" value="UniProtKB-SubCell"/>
</dbReference>
<dbReference type="RefSeq" id="WP_134435618.1">
    <property type="nucleotide sequence ID" value="NZ_SOML01000002.1"/>
</dbReference>
<dbReference type="Pfam" id="PF26002">
    <property type="entry name" value="Beta-barrel_AprE"/>
    <property type="match status" value="1"/>
</dbReference>
<evidence type="ECO:0000256" key="6">
    <source>
        <dbReference type="SAM" id="Phobius"/>
    </source>
</evidence>
<feature type="transmembrane region" description="Helical" evidence="6">
    <location>
        <begin position="27"/>
        <end position="49"/>
    </location>
</feature>
<dbReference type="PANTHER" id="PTHR30386:SF26">
    <property type="entry name" value="TRANSPORT PROTEIN COMB"/>
    <property type="match status" value="1"/>
</dbReference>
<dbReference type="InterPro" id="IPR050739">
    <property type="entry name" value="MFP"/>
</dbReference>
<dbReference type="PANTHER" id="PTHR30386">
    <property type="entry name" value="MEMBRANE FUSION SUBUNIT OF EMRAB-TOLC MULTIDRUG EFFLUX PUMP"/>
    <property type="match status" value="1"/>
</dbReference>
<proteinExistence type="predicted"/>
<comment type="subcellular location">
    <subcellularLocation>
        <location evidence="1">Membrane</location>
        <topology evidence="1">Single-pass membrane protein</topology>
    </subcellularLocation>
</comment>
<dbReference type="Proteomes" id="UP000297861">
    <property type="component" value="Unassembled WGS sequence"/>
</dbReference>
<dbReference type="InterPro" id="IPR058982">
    <property type="entry name" value="Beta-barrel_AprE"/>
</dbReference>
<accession>A0A4Y8L5C6</accession>
<evidence type="ECO:0000313" key="8">
    <source>
        <dbReference type="EMBL" id="TFD97845.1"/>
    </source>
</evidence>
<feature type="domain" description="AprE-like beta-barrel" evidence="7">
    <location>
        <begin position="329"/>
        <end position="415"/>
    </location>
</feature>